<dbReference type="AlphaFoldDB" id="A0A564Y496"/>
<name>A0A564Y496_HYMDI</name>
<protein>
    <submittedName>
        <fullName evidence="1">Uncharacterized protein</fullName>
    </submittedName>
</protein>
<reference evidence="1 2" key="1">
    <citation type="submission" date="2019-07" db="EMBL/GenBank/DDBJ databases">
        <authorList>
            <person name="Jastrzebski P J."/>
            <person name="Paukszto L."/>
            <person name="Jastrzebski P J."/>
        </authorList>
    </citation>
    <scope>NUCLEOTIDE SEQUENCE [LARGE SCALE GENOMIC DNA]</scope>
    <source>
        <strain evidence="1 2">WMS-il1</strain>
    </source>
</reference>
<sequence>MWLAIPPTGCALIRTSSTTSNFVDDYGNRCVKEETVSLPNFFLWCNYSYSFKELDLSIFSALERGSQISAFV</sequence>
<dbReference type="Proteomes" id="UP000321570">
    <property type="component" value="Unassembled WGS sequence"/>
</dbReference>
<keyword evidence="2" id="KW-1185">Reference proteome</keyword>
<evidence type="ECO:0000313" key="2">
    <source>
        <dbReference type="Proteomes" id="UP000321570"/>
    </source>
</evidence>
<accession>A0A564Y496</accession>
<dbReference type="EMBL" id="CABIJS010000066">
    <property type="protein sequence ID" value="VUZ41628.1"/>
    <property type="molecule type" value="Genomic_DNA"/>
</dbReference>
<evidence type="ECO:0000313" key="1">
    <source>
        <dbReference type="EMBL" id="VUZ41628.1"/>
    </source>
</evidence>
<gene>
    <name evidence="1" type="ORF">WMSIL1_LOCUS2382</name>
</gene>
<proteinExistence type="predicted"/>
<organism evidence="1 2">
    <name type="scientific">Hymenolepis diminuta</name>
    <name type="common">Rat tapeworm</name>
    <dbReference type="NCBI Taxonomy" id="6216"/>
    <lineage>
        <taxon>Eukaryota</taxon>
        <taxon>Metazoa</taxon>
        <taxon>Spiralia</taxon>
        <taxon>Lophotrochozoa</taxon>
        <taxon>Platyhelminthes</taxon>
        <taxon>Cestoda</taxon>
        <taxon>Eucestoda</taxon>
        <taxon>Cyclophyllidea</taxon>
        <taxon>Hymenolepididae</taxon>
        <taxon>Hymenolepis</taxon>
    </lineage>
</organism>